<evidence type="ECO:0000256" key="1">
    <source>
        <dbReference type="ARBA" id="ARBA00007596"/>
    </source>
</evidence>
<dbReference type="KEGG" id="ota:OT_ostta14g01070"/>
<dbReference type="Proteomes" id="UP000009170">
    <property type="component" value="Unassembled WGS sequence"/>
</dbReference>
<dbReference type="GeneID" id="9837776"/>
<dbReference type="RefSeq" id="XP_003082915.1">
    <property type="nucleotide sequence ID" value="XM_003082867.1"/>
</dbReference>
<evidence type="ECO:0000313" key="6">
    <source>
        <dbReference type="EMBL" id="OUS45889.1"/>
    </source>
</evidence>
<dbReference type="InterPro" id="IPR038584">
    <property type="entry name" value="Ribosomal_bL33_sf"/>
</dbReference>
<dbReference type="EMBL" id="CAID01000014">
    <property type="protein sequence ID" value="CAL56870.1"/>
    <property type="molecule type" value="Genomic_DNA"/>
</dbReference>
<reference evidence="5" key="2">
    <citation type="journal article" date="2014" name="BMC Genomics">
        <title>An improved genome of the model marine alga Ostreococcus tauri unfolds by assessing Illumina de novo assemblies.</title>
        <authorList>
            <person name="Blanc-Mathieu R."/>
            <person name="Verhelst B."/>
            <person name="Derelle E."/>
            <person name="Rombauts S."/>
            <person name="Bouget F.Y."/>
            <person name="Carre I."/>
            <person name="Chateau A."/>
            <person name="Eyre-Walker A."/>
            <person name="Grimsley N."/>
            <person name="Moreau H."/>
            <person name="Piegu B."/>
            <person name="Rivals E."/>
            <person name="Schackwitz W."/>
            <person name="Van de Peer Y."/>
            <person name="Piganeau G."/>
        </authorList>
    </citation>
    <scope>NUCLEOTIDE SEQUENCE</scope>
    <source>
        <strain evidence="5">RCC4221</strain>
    </source>
</reference>
<dbReference type="GO" id="GO:0005737">
    <property type="term" value="C:cytoplasm"/>
    <property type="evidence" value="ECO:0007669"/>
    <property type="project" value="UniProtKB-ARBA"/>
</dbReference>
<organism evidence="5 7">
    <name type="scientific">Ostreococcus tauri</name>
    <name type="common">Marine green alga</name>
    <dbReference type="NCBI Taxonomy" id="70448"/>
    <lineage>
        <taxon>Eukaryota</taxon>
        <taxon>Viridiplantae</taxon>
        <taxon>Chlorophyta</taxon>
        <taxon>Mamiellophyceae</taxon>
        <taxon>Mamiellales</taxon>
        <taxon>Bathycoccaceae</taxon>
        <taxon>Ostreococcus</taxon>
    </lineage>
</organism>
<dbReference type="GO" id="GO:1990904">
    <property type="term" value="C:ribonucleoprotein complex"/>
    <property type="evidence" value="ECO:0007669"/>
    <property type="project" value="UniProtKB-KW"/>
</dbReference>
<dbReference type="AlphaFoldDB" id="Q00W88"/>
<comment type="similarity">
    <text evidence="1">Belongs to the bacterial ribosomal protein bL33 family.</text>
</comment>
<dbReference type="HAMAP" id="MF_00294">
    <property type="entry name" value="Ribosomal_bL33"/>
    <property type="match status" value="1"/>
</dbReference>
<dbReference type="NCBIfam" id="TIGR01023">
    <property type="entry name" value="rpmG_bact"/>
    <property type="match status" value="1"/>
</dbReference>
<evidence type="ECO:0000256" key="4">
    <source>
        <dbReference type="SAM" id="MobiDB-lite"/>
    </source>
</evidence>
<accession>A0A1Y5I8K0</accession>
<dbReference type="OMA" id="IVTIECT"/>
<evidence type="ECO:0000313" key="5">
    <source>
        <dbReference type="EMBL" id="CAL56870.1"/>
    </source>
</evidence>
<dbReference type="GO" id="GO:0003735">
    <property type="term" value="F:structural constituent of ribosome"/>
    <property type="evidence" value="ECO:0007669"/>
    <property type="project" value="InterPro"/>
</dbReference>
<dbReference type="InterPro" id="IPR011332">
    <property type="entry name" value="Ribosomal_zn-bd"/>
</dbReference>
<evidence type="ECO:0000313" key="7">
    <source>
        <dbReference type="Proteomes" id="UP000009170"/>
    </source>
</evidence>
<sequence>MLARTSVASTSAFAPSRPTRASTHARGALVVVAASKKKDVRLQVTLECTEQKESGVMGMSRYMTEKNRRNTSQRIELMKYNPFLKKHTLHRELKK</sequence>
<feature type="region of interest" description="Disordered" evidence="4">
    <location>
        <begin position="1"/>
        <end position="25"/>
    </location>
</feature>
<dbReference type="GO" id="GO:0005840">
    <property type="term" value="C:ribosome"/>
    <property type="evidence" value="ECO:0007669"/>
    <property type="project" value="UniProtKB-KW"/>
</dbReference>
<dbReference type="PANTHER" id="PTHR43168">
    <property type="entry name" value="50S RIBOSOMAL PROTEIN L33, CHLOROPLASTIC"/>
    <property type="match status" value="1"/>
</dbReference>
<reference evidence="6" key="3">
    <citation type="submission" date="2017-04" db="EMBL/GenBank/DDBJ databases">
        <title>Population genomics of picophytoplankton unveils novel chromosome hypervariability.</title>
        <authorList>
            <consortium name="DOE Joint Genome Institute"/>
            <person name="Blanc-Mathieu R."/>
            <person name="Krasovec M."/>
            <person name="Hebrard M."/>
            <person name="Yau S."/>
            <person name="Desgranges E."/>
            <person name="Martin J."/>
            <person name="Schackwitz W."/>
            <person name="Kuo A."/>
            <person name="Salin G."/>
            <person name="Donnadieu C."/>
            <person name="Desdevises Y."/>
            <person name="Sanchez-Ferandin S."/>
            <person name="Moreau H."/>
            <person name="Rivals E."/>
            <person name="Grigoriev I.V."/>
            <person name="Grimsley N."/>
            <person name="Eyre-Walker A."/>
            <person name="Piganeau G."/>
        </authorList>
    </citation>
    <scope>NUCLEOTIDE SEQUENCE [LARGE SCALE GENOMIC DNA]</scope>
    <source>
        <strain evidence="6">RCC 1115</strain>
    </source>
</reference>
<proteinExistence type="inferred from homology"/>
<accession>A0A454Y1M2</accession>
<dbReference type="Proteomes" id="UP000195557">
    <property type="component" value="Unassembled WGS sequence"/>
</dbReference>
<dbReference type="EMBL" id="KZ155785">
    <property type="protein sequence ID" value="OUS45889.1"/>
    <property type="molecule type" value="Genomic_DNA"/>
</dbReference>
<dbReference type="FunCoup" id="Q00W88">
    <property type="interactions" value="29"/>
</dbReference>
<evidence type="ECO:0000256" key="3">
    <source>
        <dbReference type="ARBA" id="ARBA00023274"/>
    </source>
</evidence>
<keyword evidence="3" id="KW-0687">Ribonucleoprotein</keyword>
<dbReference type="Pfam" id="PF00471">
    <property type="entry name" value="Ribosomal_L33"/>
    <property type="match status" value="1"/>
</dbReference>
<name>Q00W88_OSTTA</name>
<keyword evidence="2 5" id="KW-0689">Ribosomal protein</keyword>
<evidence type="ECO:0000256" key="2">
    <source>
        <dbReference type="ARBA" id="ARBA00022980"/>
    </source>
</evidence>
<gene>
    <name evidence="6" type="ORF">BE221DRAFT_192561</name>
    <name evidence="5" type="ORF">OT_ostta14g01070</name>
</gene>
<dbReference type="InterPro" id="IPR001705">
    <property type="entry name" value="Ribosomal_bL33"/>
</dbReference>
<dbReference type="NCBIfam" id="NF001860">
    <property type="entry name" value="PRK00595.1"/>
    <property type="match status" value="1"/>
</dbReference>
<dbReference type="PANTHER" id="PTHR43168:SF2">
    <property type="entry name" value="LARGE RIBOSOMAL SUBUNIT PROTEIN BL33C"/>
    <property type="match status" value="1"/>
</dbReference>
<dbReference type="GO" id="GO:0006412">
    <property type="term" value="P:translation"/>
    <property type="evidence" value="ECO:0007669"/>
    <property type="project" value="InterPro"/>
</dbReference>
<dbReference type="NCBIfam" id="NF001764">
    <property type="entry name" value="PRK00504.1"/>
    <property type="match status" value="1"/>
</dbReference>
<dbReference type="OrthoDB" id="361870at2759"/>
<dbReference type="STRING" id="70448.Q00W88"/>
<accession>Q00W88</accession>
<protein>
    <submittedName>
        <fullName evidence="5">Ribosomal protein L33</fullName>
    </submittedName>
    <submittedName>
        <fullName evidence="6">Ribosomal protein rpL33</fullName>
    </submittedName>
</protein>
<keyword evidence="7" id="KW-1185">Reference proteome</keyword>
<dbReference type="Gene3D" id="2.20.28.120">
    <property type="entry name" value="Ribosomal protein L33"/>
    <property type="match status" value="1"/>
</dbReference>
<reference evidence="5 7" key="1">
    <citation type="journal article" date="2006" name="Proc. Natl. Acad. Sci. U.S.A.">
        <title>Genome analysis of the smallest free-living eukaryote Ostreococcus tauri unveils many unique features.</title>
        <authorList>
            <person name="Derelle E."/>
            <person name="Ferraz C."/>
            <person name="Rombauts S."/>
            <person name="Rouze P."/>
            <person name="Worden A.Z."/>
            <person name="Robbens S."/>
            <person name="Partensky F."/>
            <person name="Degroeve S."/>
            <person name="Echeynie S."/>
            <person name="Cooke R."/>
            <person name="Saeys Y."/>
            <person name="Wuyts J."/>
            <person name="Jabbari K."/>
            <person name="Bowler C."/>
            <person name="Panaud O."/>
            <person name="Piegu B."/>
            <person name="Ball S.G."/>
            <person name="Ral J.-P."/>
            <person name="Bouget F.-Y."/>
            <person name="Piganeau G."/>
            <person name="De Baets B."/>
            <person name="Picard A."/>
            <person name="Delseny M."/>
            <person name="Demaille J."/>
            <person name="Van de Peer Y."/>
            <person name="Moreau H."/>
        </authorList>
    </citation>
    <scope>NUCLEOTIDE SEQUENCE [LARGE SCALE GENOMIC DNA]</scope>
    <source>
        <strain evidence="5 7">OTTH0595</strain>
    </source>
</reference>
<dbReference type="InParanoid" id="Q00W88"/>
<feature type="compositionally biased region" description="Polar residues" evidence="4">
    <location>
        <begin position="1"/>
        <end position="13"/>
    </location>
</feature>
<dbReference type="SUPFAM" id="SSF57829">
    <property type="entry name" value="Zn-binding ribosomal proteins"/>
    <property type="match status" value="1"/>
</dbReference>